<feature type="compositionally biased region" description="Polar residues" evidence="6">
    <location>
        <begin position="757"/>
        <end position="770"/>
    </location>
</feature>
<dbReference type="EMBL" id="FMSP01000003">
    <property type="protein sequence ID" value="SCV68631.1"/>
    <property type="molecule type" value="Genomic_DNA"/>
</dbReference>
<dbReference type="InterPro" id="IPR001781">
    <property type="entry name" value="Znf_LIM"/>
</dbReference>
<feature type="region of interest" description="Disordered" evidence="6">
    <location>
        <begin position="527"/>
        <end position="591"/>
    </location>
</feature>
<dbReference type="PROSITE" id="PS51186">
    <property type="entry name" value="GNAT"/>
    <property type="match status" value="1"/>
</dbReference>
<evidence type="ECO:0000256" key="1">
    <source>
        <dbReference type="ARBA" id="ARBA00022723"/>
    </source>
</evidence>
<dbReference type="Gene3D" id="3.40.630.30">
    <property type="match status" value="2"/>
</dbReference>
<evidence type="ECO:0000259" key="8">
    <source>
        <dbReference type="PROSITE" id="PS51186"/>
    </source>
</evidence>
<feature type="domain" description="LIM zinc-binding" evidence="7">
    <location>
        <begin position="360"/>
        <end position="420"/>
    </location>
</feature>
<dbReference type="GO" id="GO:0016747">
    <property type="term" value="F:acyltransferase activity, transferring groups other than amino-acyl groups"/>
    <property type="evidence" value="ECO:0007669"/>
    <property type="project" value="InterPro"/>
</dbReference>
<dbReference type="PANTHER" id="PTHR24205:SF16">
    <property type="entry name" value="GH01042P-RELATED"/>
    <property type="match status" value="1"/>
</dbReference>
<dbReference type="PROSITE" id="PS00478">
    <property type="entry name" value="LIM_DOMAIN_1"/>
    <property type="match status" value="2"/>
</dbReference>
<proteinExistence type="predicted"/>
<dbReference type="SMART" id="SM00132">
    <property type="entry name" value="LIM"/>
    <property type="match status" value="4"/>
</dbReference>
<dbReference type="GO" id="GO:0046872">
    <property type="term" value="F:metal ion binding"/>
    <property type="evidence" value="ECO:0007669"/>
    <property type="project" value="UniProtKB-KW"/>
</dbReference>
<evidence type="ECO:0000256" key="6">
    <source>
        <dbReference type="SAM" id="MobiDB-lite"/>
    </source>
</evidence>
<evidence type="ECO:0000313" key="9">
    <source>
        <dbReference type="EMBL" id="SCV68631.1"/>
    </source>
</evidence>
<evidence type="ECO:0000259" key="7">
    <source>
        <dbReference type="PROSITE" id="PS50023"/>
    </source>
</evidence>
<accession>A0A238F946</accession>
<dbReference type="Pfam" id="PF00412">
    <property type="entry name" value="LIM"/>
    <property type="match status" value="1"/>
</dbReference>
<keyword evidence="2" id="KW-0677">Repeat</keyword>
<dbReference type="GO" id="GO:0006048">
    <property type="term" value="P:UDP-N-acetylglucosamine biosynthetic process"/>
    <property type="evidence" value="ECO:0007669"/>
    <property type="project" value="UniProtKB-UniPathway"/>
</dbReference>
<keyword evidence="1 5" id="KW-0479">Metal-binding</keyword>
<evidence type="ECO:0000256" key="4">
    <source>
        <dbReference type="ARBA" id="ARBA00023038"/>
    </source>
</evidence>
<feature type="domain" description="N-acetyltransferase" evidence="8">
    <location>
        <begin position="8"/>
        <end position="185"/>
    </location>
</feature>
<dbReference type="InterPro" id="IPR000182">
    <property type="entry name" value="GNAT_dom"/>
</dbReference>
<dbReference type="SUPFAM" id="SSF55729">
    <property type="entry name" value="Acyl-CoA N-acyltransferases (Nat)"/>
    <property type="match status" value="1"/>
</dbReference>
<feature type="domain" description="LIM zinc-binding" evidence="7">
    <location>
        <begin position="813"/>
        <end position="874"/>
    </location>
</feature>
<dbReference type="PROSITE" id="PS50023">
    <property type="entry name" value="LIM_DOMAIN_2"/>
    <property type="match status" value="3"/>
</dbReference>
<dbReference type="UniPathway" id="UPA00113">
    <property type="reaction ID" value="UER00529"/>
</dbReference>
<feature type="compositionally biased region" description="Polar residues" evidence="6">
    <location>
        <begin position="567"/>
        <end position="585"/>
    </location>
</feature>
<dbReference type="AlphaFoldDB" id="A0A238F946"/>
<evidence type="ECO:0000313" key="10">
    <source>
        <dbReference type="Proteomes" id="UP000198372"/>
    </source>
</evidence>
<dbReference type="CDD" id="cd08368">
    <property type="entry name" value="LIM"/>
    <property type="match status" value="1"/>
</dbReference>
<sequence>MAPPAPYQVVLCETSEDEKRCLDIRIEVFIEEQGFSMEDELDEKDPGADHLILVDTETKQDVGTIRWYPPMNKLGRLAVKKKYRGIGAGELYTTGWVNVSECSRELMGLESSSRAGKWLVEALEDHLKSRKGKAAIANEGKDKVLIVANAQIYAEKFYNKCGYEAEGVPFMEDSAPHLRIVKTNLGTDAPGPRAFLFLALAHIISTSLTGRELSEMGFCQRCGEITVTPRCKCGGTAKETSTQLLFRGSTGDKWSQSWAPLWRALLLPIVVKLLHRKLPRRVLPFDHPSNGTIPRSRTTSFRVYSAACSAPRISGSVPRASIASSRFEEVIYPHPNAKTDAQLSELYFCRECFAERFSKGTCKKCKCAVLSDAPFIKHEDRLWHESCYSCSYCSDPQTGPVIDFSGNPSCETCFDNEAYKTQGVPPSPHLAQKGFDNGPVKANLRPAPSKWGAKGKLNLSPAVKPTAQTKYGQDNMNTAAGNSNSVLLTGHERAVPGWRLQNEREKSPIVASLDELGNTFRRLGLERSESPRASLKRPEVVTQSNTLPSSASPTYDTDAGRNHIGRNATTRTAPIWSQVSPASKNLEQKESARTESTHCSICKLELGYGEFVRLQGRASVMHKACFVCGGCRKPLDQGRHVDAKGQIWHHDCAPAPNIFRTIETSLAEPQQGQPSRSYVPSTQAQDPCRGCGFGLGLGYNITTSNGSANYHARCFKCAACSQLFGGTPSDRSFVEMGGLPYHARCAPSPSHKRTEENPSTPLRASTSRAPSTLPLALSQAKIFHTPPSTNSTEKPRSIFATRERPPENLGGLLVCAGCSVRATERETKSGPLGKRYHPRCLKCGLCSRSVDSESRIGANGELRCESCRVSHADRKKT</sequence>
<reference evidence="10" key="1">
    <citation type="submission" date="2016-09" db="EMBL/GenBank/DDBJ databases">
        <authorList>
            <person name="Jeantristanb JTB J.-T."/>
            <person name="Ricardo R."/>
        </authorList>
    </citation>
    <scope>NUCLEOTIDE SEQUENCE [LARGE SCALE GENOMIC DNA]</scope>
</reference>
<name>A0A238F946_9BASI</name>
<evidence type="ECO:0000256" key="5">
    <source>
        <dbReference type="PROSITE-ProRule" id="PRU00125"/>
    </source>
</evidence>
<evidence type="ECO:0000256" key="2">
    <source>
        <dbReference type="ARBA" id="ARBA00022737"/>
    </source>
</evidence>
<dbReference type="PANTHER" id="PTHR24205">
    <property type="entry name" value="FOUR AND A HALF LIM DOMAINS PROTEIN"/>
    <property type="match status" value="1"/>
</dbReference>
<dbReference type="GO" id="GO:0030695">
    <property type="term" value="F:GTPase regulator activity"/>
    <property type="evidence" value="ECO:0007669"/>
    <property type="project" value="UniProtKB-ARBA"/>
</dbReference>
<dbReference type="InterPro" id="IPR016181">
    <property type="entry name" value="Acyl_CoA_acyltransferase"/>
</dbReference>
<dbReference type="OrthoDB" id="1112565at2759"/>
<keyword evidence="4 5" id="KW-0440">LIM domain</keyword>
<gene>
    <name evidence="9" type="ORF">BQ2448_752</name>
</gene>
<keyword evidence="3 5" id="KW-0862">Zinc</keyword>
<dbReference type="Gene3D" id="2.10.110.10">
    <property type="entry name" value="Cysteine Rich Protein"/>
    <property type="match status" value="4"/>
</dbReference>
<organism evidence="9 10">
    <name type="scientific">Microbotryum intermedium</name>
    <dbReference type="NCBI Taxonomy" id="269621"/>
    <lineage>
        <taxon>Eukaryota</taxon>
        <taxon>Fungi</taxon>
        <taxon>Dikarya</taxon>
        <taxon>Basidiomycota</taxon>
        <taxon>Pucciniomycotina</taxon>
        <taxon>Microbotryomycetes</taxon>
        <taxon>Microbotryales</taxon>
        <taxon>Microbotryaceae</taxon>
        <taxon>Microbotryum</taxon>
    </lineage>
</organism>
<dbReference type="Proteomes" id="UP000198372">
    <property type="component" value="Unassembled WGS sequence"/>
</dbReference>
<protein>
    <submittedName>
        <fullName evidence="9">BQ2448_752 protein</fullName>
    </submittedName>
</protein>
<dbReference type="STRING" id="269621.A0A238F946"/>
<evidence type="ECO:0000256" key="3">
    <source>
        <dbReference type="ARBA" id="ARBA00022833"/>
    </source>
</evidence>
<keyword evidence="10" id="KW-1185">Reference proteome</keyword>
<feature type="compositionally biased region" description="Polar residues" evidence="6">
    <location>
        <begin position="541"/>
        <end position="555"/>
    </location>
</feature>
<feature type="region of interest" description="Disordered" evidence="6">
    <location>
        <begin position="745"/>
        <end position="770"/>
    </location>
</feature>
<feature type="domain" description="LIM zinc-binding" evidence="7">
    <location>
        <begin position="686"/>
        <end position="752"/>
    </location>
</feature>